<name>A0A382IVI4_9ZZZZ</name>
<gene>
    <name evidence="2" type="ORF">METZ01_LOCUS255747</name>
</gene>
<protein>
    <submittedName>
        <fullName evidence="2">Uncharacterized protein</fullName>
    </submittedName>
</protein>
<evidence type="ECO:0000313" key="2">
    <source>
        <dbReference type="EMBL" id="SVC02893.1"/>
    </source>
</evidence>
<dbReference type="AlphaFoldDB" id="A0A382IVI4"/>
<proteinExistence type="predicted"/>
<accession>A0A382IVI4</accession>
<organism evidence="2">
    <name type="scientific">marine metagenome</name>
    <dbReference type="NCBI Taxonomy" id="408172"/>
    <lineage>
        <taxon>unclassified sequences</taxon>
        <taxon>metagenomes</taxon>
        <taxon>ecological metagenomes</taxon>
    </lineage>
</organism>
<feature type="coiled-coil region" evidence="1">
    <location>
        <begin position="24"/>
        <end position="58"/>
    </location>
</feature>
<evidence type="ECO:0000256" key="1">
    <source>
        <dbReference type="SAM" id="Coils"/>
    </source>
</evidence>
<keyword evidence="1" id="KW-0175">Coiled coil</keyword>
<dbReference type="EMBL" id="UINC01069482">
    <property type="protein sequence ID" value="SVC02893.1"/>
    <property type="molecule type" value="Genomic_DNA"/>
</dbReference>
<sequence>MELLKEIDTIIEDVKDEANNFKAAESHAEEVEALKEMLDALMRGAHQVQEKIDQYNDRRYR</sequence>
<reference evidence="2" key="1">
    <citation type="submission" date="2018-05" db="EMBL/GenBank/DDBJ databases">
        <authorList>
            <person name="Lanie J.A."/>
            <person name="Ng W.-L."/>
            <person name="Kazmierczak K.M."/>
            <person name="Andrzejewski T.M."/>
            <person name="Davidsen T.M."/>
            <person name="Wayne K.J."/>
            <person name="Tettelin H."/>
            <person name="Glass J.I."/>
            <person name="Rusch D."/>
            <person name="Podicherti R."/>
            <person name="Tsui H.-C.T."/>
            <person name="Winkler M.E."/>
        </authorList>
    </citation>
    <scope>NUCLEOTIDE SEQUENCE</scope>
</reference>